<dbReference type="PANTHER" id="PTHR40029">
    <property type="match status" value="1"/>
</dbReference>
<dbReference type="GO" id="GO:0000287">
    <property type="term" value="F:magnesium ion binding"/>
    <property type="evidence" value="ECO:0007669"/>
    <property type="project" value="InterPro"/>
</dbReference>
<dbReference type="PANTHER" id="PTHR40029:SF2">
    <property type="entry name" value="HEPTAPRENYLGLYCERYL PHOSPHATE SYNTHASE"/>
    <property type="match status" value="1"/>
</dbReference>
<dbReference type="InterPro" id="IPR038597">
    <property type="entry name" value="GGGP/HepGP_synthase_sf"/>
</dbReference>
<evidence type="ECO:0000256" key="7">
    <source>
        <dbReference type="ARBA" id="ARBA00023209"/>
    </source>
</evidence>
<dbReference type="InterPro" id="IPR008205">
    <property type="entry name" value="GGGP_HepGP_synthase"/>
</dbReference>
<evidence type="ECO:0000256" key="6">
    <source>
        <dbReference type="ARBA" id="ARBA00023098"/>
    </source>
</evidence>
<name>A0A644VZA6_9ZZZZ</name>
<accession>A0A644VZA6</accession>
<dbReference type="NCBIfam" id="NF003198">
    <property type="entry name" value="PRK04169.1-2"/>
    <property type="match status" value="1"/>
</dbReference>
<dbReference type="Gene3D" id="3.20.20.390">
    <property type="entry name" value="FMN-linked oxidoreductases"/>
    <property type="match status" value="1"/>
</dbReference>
<dbReference type="SUPFAM" id="SSF51395">
    <property type="entry name" value="FMN-linked oxidoreductases"/>
    <property type="match status" value="1"/>
</dbReference>
<reference evidence="10" key="1">
    <citation type="submission" date="2019-08" db="EMBL/GenBank/DDBJ databases">
        <authorList>
            <person name="Kucharzyk K."/>
            <person name="Murdoch R.W."/>
            <person name="Higgins S."/>
            <person name="Loffler F."/>
        </authorList>
    </citation>
    <scope>NUCLEOTIDE SEQUENCE</scope>
</reference>
<dbReference type="Pfam" id="PF01884">
    <property type="entry name" value="PcrB"/>
    <property type="match status" value="1"/>
</dbReference>
<keyword evidence="8" id="KW-1208">Phospholipid metabolism</keyword>
<comment type="caution">
    <text evidence="10">The sequence shown here is derived from an EMBL/GenBank/DDBJ whole genome shotgun (WGS) entry which is preliminary data.</text>
</comment>
<protein>
    <recommendedName>
        <fullName evidence="1">phosphoglycerol geranylgeranyltransferase</fullName>
        <ecNumber evidence="1">2.5.1.41</ecNumber>
    </recommendedName>
</protein>
<gene>
    <name evidence="10" type="ORF">SDC9_41974</name>
</gene>
<evidence type="ECO:0000256" key="5">
    <source>
        <dbReference type="ARBA" id="ARBA00022842"/>
    </source>
</evidence>
<sequence length="268" mass="29348">MRHNNIYRKILLNREMGRKMFAVLIDPEKSNGRQFASIIATLKIAPPDFVFIGGSHAVKSLDNMIEVLKEEVDTTVVLFPGDASQFSEHADALLFLSLLSGRNPEYLIGQHIKSAVAIKESEVEVIPTAYLLIDGGKVSSVEFISNTRAIPRDKKEIALSTAVAGELMGMHLTYLEAGSGASQTVPEEMISYIREAIDTPLIVGGGITSTEKMEMIYDAGADIIVVGNAFESDLHKMVDFVKSVEVYNNRHNSGIENSVPIHPDIISM</sequence>
<keyword evidence="2" id="KW-0444">Lipid biosynthesis</keyword>
<dbReference type="GO" id="GO:0046474">
    <property type="term" value="P:glycerophospholipid biosynthetic process"/>
    <property type="evidence" value="ECO:0007669"/>
    <property type="project" value="UniProtKB-ARBA"/>
</dbReference>
<keyword evidence="6" id="KW-0443">Lipid metabolism</keyword>
<dbReference type="EMBL" id="VSSQ01000482">
    <property type="protein sequence ID" value="MPL95802.1"/>
    <property type="molecule type" value="Genomic_DNA"/>
</dbReference>
<organism evidence="10">
    <name type="scientific">bioreactor metagenome</name>
    <dbReference type="NCBI Taxonomy" id="1076179"/>
    <lineage>
        <taxon>unclassified sequences</taxon>
        <taxon>metagenomes</taxon>
        <taxon>ecological metagenomes</taxon>
    </lineage>
</organism>
<dbReference type="EC" id="2.5.1.41" evidence="1"/>
<evidence type="ECO:0000256" key="2">
    <source>
        <dbReference type="ARBA" id="ARBA00022516"/>
    </source>
</evidence>
<dbReference type="GO" id="GO:0047294">
    <property type="term" value="F:phosphoglycerol geranylgeranyltransferase activity"/>
    <property type="evidence" value="ECO:0007669"/>
    <property type="project" value="UniProtKB-EC"/>
</dbReference>
<keyword evidence="7" id="KW-0594">Phospholipid biosynthesis</keyword>
<evidence type="ECO:0000256" key="4">
    <source>
        <dbReference type="ARBA" id="ARBA00022723"/>
    </source>
</evidence>
<keyword evidence="3 10" id="KW-0808">Transferase</keyword>
<dbReference type="NCBIfam" id="TIGR01768">
    <property type="entry name" value="GGGP-family"/>
    <property type="match status" value="1"/>
</dbReference>
<dbReference type="NCBIfam" id="TIGR01769">
    <property type="entry name" value="GGGP"/>
    <property type="match status" value="1"/>
</dbReference>
<dbReference type="InterPro" id="IPR010946">
    <property type="entry name" value="GGGP_synth"/>
</dbReference>
<evidence type="ECO:0000256" key="8">
    <source>
        <dbReference type="ARBA" id="ARBA00023264"/>
    </source>
</evidence>
<evidence type="ECO:0000256" key="3">
    <source>
        <dbReference type="ARBA" id="ARBA00022679"/>
    </source>
</evidence>
<evidence type="ECO:0000256" key="1">
    <source>
        <dbReference type="ARBA" id="ARBA00012676"/>
    </source>
</evidence>
<comment type="catalytic activity">
    <reaction evidence="9">
        <text>sn-glycerol 1-phosphate + (2E,6E,10E)-geranylgeranyl diphosphate = sn-3-O-(geranylgeranyl)glycerol 1-phosphate + diphosphate</text>
        <dbReference type="Rhea" id="RHEA:23404"/>
        <dbReference type="ChEBI" id="CHEBI:33019"/>
        <dbReference type="ChEBI" id="CHEBI:57677"/>
        <dbReference type="ChEBI" id="CHEBI:57685"/>
        <dbReference type="ChEBI" id="CHEBI:58756"/>
        <dbReference type="EC" id="2.5.1.41"/>
    </reaction>
</comment>
<evidence type="ECO:0000256" key="9">
    <source>
        <dbReference type="ARBA" id="ARBA00047288"/>
    </source>
</evidence>
<dbReference type="GO" id="GO:0120536">
    <property type="term" value="F:heptaprenylglyceryl phosphate synthase activity"/>
    <property type="evidence" value="ECO:0007669"/>
    <property type="project" value="UniProtKB-ARBA"/>
</dbReference>
<evidence type="ECO:0000313" key="10">
    <source>
        <dbReference type="EMBL" id="MPL95802.1"/>
    </source>
</evidence>
<keyword evidence="4" id="KW-0479">Metal-binding</keyword>
<dbReference type="HAMAP" id="MF_00112">
    <property type="entry name" value="GGGP_HepGP_synthase"/>
    <property type="match status" value="1"/>
</dbReference>
<dbReference type="GO" id="GO:0005737">
    <property type="term" value="C:cytoplasm"/>
    <property type="evidence" value="ECO:0007669"/>
    <property type="project" value="InterPro"/>
</dbReference>
<dbReference type="InterPro" id="IPR039074">
    <property type="entry name" value="GGGP/HepGP_synthase_I"/>
</dbReference>
<keyword evidence="5" id="KW-0460">Magnesium</keyword>
<proteinExistence type="inferred from homology"/>
<dbReference type="AlphaFoldDB" id="A0A644VZA6"/>